<dbReference type="Pfam" id="PF00563">
    <property type="entry name" value="EAL"/>
    <property type="match status" value="1"/>
</dbReference>
<dbReference type="SUPFAM" id="SSF55781">
    <property type="entry name" value="GAF domain-like"/>
    <property type="match status" value="1"/>
</dbReference>
<dbReference type="SMART" id="SM00052">
    <property type="entry name" value="EAL"/>
    <property type="match status" value="1"/>
</dbReference>
<dbReference type="Proteomes" id="UP000061432">
    <property type="component" value="Chromosome"/>
</dbReference>
<dbReference type="PROSITE" id="PS50883">
    <property type="entry name" value="EAL"/>
    <property type="match status" value="1"/>
</dbReference>
<name>A0A1Y0Z8U2_9HYPH</name>
<sequence>MATPLRSETGRRSHAMVPNPSRQFNHLCEPNGSVRYPSSYYNPLHQDRASGQRCRTVSFLIFGHSIATFPPIPALEDIRCSGRPHPEDASRIFANTYKIPSSASPKLTKPDRTMPLRPIFGDHPGNTGDQVLSLLRAVRRHLAMDVGFISEFVAGDRIIRFSDVGGPAPNPVMVGTSAPLEQSFCYYVAKGLMPGLMPNAADDPVAAAMPVTRDMPVGAHLSVPLRHADGEAFGTLCCFSYAPDRSLTARDLGLLRLCAEMVEAILARDHGAARERDAKRRRIAALLESDAIEMAFQPIYRTQDGSLAAFEALARFPSPPGQGPDIWFADAAEVGLGEELEHRALRKALAAFPALPAGIKLSVNLSPSALASHRLVEALGDVPSERLVIELTEHAAVASYEELRAVLDPLRARGLFLAIDDVGAGHATLRHVLDLAPEIIKLDMSLIRHIDTHSGRRALTEALTGYGRRIGCEIVAEGVETEAEYAVLRGIGVTRVQGFLTGRPMALQAAAALPPLGTVARREAAATG</sequence>
<dbReference type="InterPro" id="IPR050706">
    <property type="entry name" value="Cyclic-di-GMP_PDE-like"/>
</dbReference>
<dbReference type="OrthoDB" id="9814202at2"/>
<dbReference type="AlphaFoldDB" id="A0A1Y0Z8U2"/>
<dbReference type="PANTHER" id="PTHR33121">
    <property type="entry name" value="CYCLIC DI-GMP PHOSPHODIESTERASE PDEF"/>
    <property type="match status" value="1"/>
</dbReference>
<dbReference type="GO" id="GO:0071111">
    <property type="term" value="F:cyclic-guanylate-specific phosphodiesterase activity"/>
    <property type="evidence" value="ECO:0007669"/>
    <property type="project" value="InterPro"/>
</dbReference>
<feature type="domain" description="EAL" evidence="2">
    <location>
        <begin position="276"/>
        <end position="518"/>
    </location>
</feature>
<reference evidence="3 4" key="1">
    <citation type="journal article" date="2015" name="Genome Announc.">
        <title>Complete Genome Sequence of Methylobacterium aquaticum Strain 22A, Isolated from Racomitrium japonicum Moss.</title>
        <authorList>
            <person name="Tani A."/>
            <person name="Ogura Y."/>
            <person name="Hayashi T."/>
            <person name="Kimbara K."/>
        </authorList>
    </citation>
    <scope>NUCLEOTIDE SEQUENCE [LARGE SCALE GENOMIC DNA]</scope>
    <source>
        <strain evidence="3 4">MA-22A</strain>
    </source>
</reference>
<feature type="region of interest" description="Disordered" evidence="1">
    <location>
        <begin position="1"/>
        <end position="24"/>
    </location>
</feature>
<dbReference type="InterPro" id="IPR003018">
    <property type="entry name" value="GAF"/>
</dbReference>
<evidence type="ECO:0000313" key="4">
    <source>
        <dbReference type="Proteomes" id="UP000061432"/>
    </source>
</evidence>
<dbReference type="Pfam" id="PF01590">
    <property type="entry name" value="GAF"/>
    <property type="match status" value="1"/>
</dbReference>
<accession>A0A1Y0Z8U2</accession>
<dbReference type="InterPro" id="IPR001633">
    <property type="entry name" value="EAL_dom"/>
</dbReference>
<dbReference type="KEGG" id="maqu:Maq22A_c28360"/>
<evidence type="ECO:0000313" key="3">
    <source>
        <dbReference type="EMBL" id="BAR47178.1"/>
    </source>
</evidence>
<gene>
    <name evidence="3" type="primary">rtn</name>
    <name evidence="3" type="ORF">Maq22A_c28360</name>
</gene>
<dbReference type="SMART" id="SM00065">
    <property type="entry name" value="GAF"/>
    <property type="match status" value="1"/>
</dbReference>
<dbReference type="Gene3D" id="3.30.450.40">
    <property type="match status" value="1"/>
</dbReference>
<protein>
    <recommendedName>
        <fullName evidence="2">EAL domain-containing protein</fullName>
    </recommendedName>
</protein>
<dbReference type="STRING" id="270351.Maq22A_c28360"/>
<evidence type="ECO:0000259" key="2">
    <source>
        <dbReference type="PROSITE" id="PS50883"/>
    </source>
</evidence>
<reference evidence="4" key="2">
    <citation type="submission" date="2015-01" db="EMBL/GenBank/DDBJ databases">
        <title>Complete genome sequence of Methylobacterium aquaticum strain 22A.</title>
        <authorList>
            <person name="Tani A."/>
            <person name="Ogura Y."/>
            <person name="Hayashi T."/>
        </authorList>
    </citation>
    <scope>NUCLEOTIDE SEQUENCE [LARGE SCALE GENOMIC DNA]</scope>
    <source>
        <strain evidence="4">MA-22A</strain>
    </source>
</reference>
<dbReference type="PANTHER" id="PTHR33121:SF70">
    <property type="entry name" value="SIGNALING PROTEIN YKOW"/>
    <property type="match status" value="1"/>
</dbReference>
<organism evidence="3 4">
    <name type="scientific">Methylobacterium aquaticum</name>
    <dbReference type="NCBI Taxonomy" id="270351"/>
    <lineage>
        <taxon>Bacteria</taxon>
        <taxon>Pseudomonadati</taxon>
        <taxon>Pseudomonadota</taxon>
        <taxon>Alphaproteobacteria</taxon>
        <taxon>Hyphomicrobiales</taxon>
        <taxon>Methylobacteriaceae</taxon>
        <taxon>Methylobacterium</taxon>
    </lineage>
</organism>
<dbReference type="SUPFAM" id="SSF141868">
    <property type="entry name" value="EAL domain-like"/>
    <property type="match status" value="1"/>
</dbReference>
<dbReference type="EMBL" id="AP014704">
    <property type="protein sequence ID" value="BAR47178.1"/>
    <property type="molecule type" value="Genomic_DNA"/>
</dbReference>
<proteinExistence type="predicted"/>
<evidence type="ECO:0000256" key="1">
    <source>
        <dbReference type="SAM" id="MobiDB-lite"/>
    </source>
</evidence>
<dbReference type="CDD" id="cd01948">
    <property type="entry name" value="EAL"/>
    <property type="match status" value="1"/>
</dbReference>
<dbReference type="Gene3D" id="3.20.20.450">
    <property type="entry name" value="EAL domain"/>
    <property type="match status" value="1"/>
</dbReference>
<dbReference type="InterPro" id="IPR029016">
    <property type="entry name" value="GAF-like_dom_sf"/>
</dbReference>
<dbReference type="InterPro" id="IPR035919">
    <property type="entry name" value="EAL_sf"/>
</dbReference>